<organism evidence="1 2">
    <name type="scientific">Methylobacterium isbiliense</name>
    <dbReference type="NCBI Taxonomy" id="315478"/>
    <lineage>
        <taxon>Bacteria</taxon>
        <taxon>Pseudomonadati</taxon>
        <taxon>Pseudomonadota</taxon>
        <taxon>Alphaproteobacteria</taxon>
        <taxon>Hyphomicrobiales</taxon>
        <taxon>Methylobacteriaceae</taxon>
        <taxon>Methylobacterium</taxon>
    </lineage>
</organism>
<evidence type="ECO:0000313" key="2">
    <source>
        <dbReference type="Proteomes" id="UP001055153"/>
    </source>
</evidence>
<reference evidence="1" key="2">
    <citation type="submission" date="2021-08" db="EMBL/GenBank/DDBJ databases">
        <authorList>
            <person name="Tani A."/>
            <person name="Ola A."/>
            <person name="Ogura Y."/>
            <person name="Katsura K."/>
            <person name="Hayashi T."/>
        </authorList>
    </citation>
    <scope>NUCLEOTIDE SEQUENCE</scope>
    <source>
        <strain evidence="1">DSM 17168</strain>
    </source>
</reference>
<evidence type="ECO:0000313" key="1">
    <source>
        <dbReference type="EMBL" id="GJE04629.1"/>
    </source>
</evidence>
<reference evidence="1" key="1">
    <citation type="journal article" date="2021" name="Front. Microbiol.">
        <title>Comprehensive Comparative Genomics and Phenotyping of Methylobacterium Species.</title>
        <authorList>
            <person name="Alessa O."/>
            <person name="Ogura Y."/>
            <person name="Fujitani Y."/>
            <person name="Takami H."/>
            <person name="Hayashi T."/>
            <person name="Sahin N."/>
            <person name="Tani A."/>
        </authorList>
    </citation>
    <scope>NUCLEOTIDE SEQUENCE</scope>
    <source>
        <strain evidence="1">DSM 17168</strain>
    </source>
</reference>
<evidence type="ECO:0008006" key="3">
    <source>
        <dbReference type="Google" id="ProtNLM"/>
    </source>
</evidence>
<comment type="caution">
    <text evidence="1">The sequence shown here is derived from an EMBL/GenBank/DDBJ whole genome shotgun (WGS) entry which is preliminary data.</text>
</comment>
<name>A0ABQ4SS65_9HYPH</name>
<protein>
    <recommendedName>
        <fullName evidence="3">IstB-like ATP-binding protein domain-containing protein</fullName>
    </recommendedName>
</protein>
<dbReference type="Proteomes" id="UP001055153">
    <property type="component" value="Unassembled WGS sequence"/>
</dbReference>
<accession>A0ABQ4SS65</accession>
<sequence length="80" mass="8808">MERHTILELMVRLKLRGMRAAYDEVTTQSAKRGHAPERVVGELLAAQLADVESRATAYRMGNAKFPVVKTLASSTSPARP</sequence>
<keyword evidence="2" id="KW-1185">Reference proteome</keyword>
<proteinExistence type="predicted"/>
<gene>
    <name evidence="1" type="ORF">GMJLKIPL_6593</name>
</gene>
<dbReference type="EMBL" id="BPQQ01000145">
    <property type="protein sequence ID" value="GJE04629.1"/>
    <property type="molecule type" value="Genomic_DNA"/>
</dbReference>